<keyword evidence="1" id="KW-1133">Transmembrane helix</keyword>
<accession>A0ABW0BER0</accession>
<reference evidence="3" key="1">
    <citation type="journal article" date="2019" name="Int. J. Syst. Evol. Microbiol.">
        <title>The Global Catalogue of Microorganisms (GCM) 10K type strain sequencing project: providing services to taxonomists for standard genome sequencing and annotation.</title>
        <authorList>
            <consortium name="The Broad Institute Genomics Platform"/>
            <consortium name="The Broad Institute Genome Sequencing Center for Infectious Disease"/>
            <person name="Wu L."/>
            <person name="Ma J."/>
        </authorList>
    </citation>
    <scope>NUCLEOTIDE SEQUENCE [LARGE SCALE GENOMIC DNA]</scope>
    <source>
        <strain evidence="3">DFY41</strain>
    </source>
</reference>
<keyword evidence="3" id="KW-1185">Reference proteome</keyword>
<dbReference type="RefSeq" id="WP_378587088.1">
    <property type="nucleotide sequence ID" value="NZ_JBHSKD010000004.1"/>
</dbReference>
<keyword evidence="1" id="KW-0812">Transmembrane</keyword>
<sequence length="125" mass="12905">MSREPPEAGRPLGFGVDQVIGWSMVAVLLALLPAAWGLVVALGVLRGGQPLDNLEQVVVTATMIGAAPAVLGLALVVGGVRSWRRARRAQGVERPDAPGAASALIAAAALGCLPWLLLLVLLMVW</sequence>
<evidence type="ECO:0000313" key="2">
    <source>
        <dbReference type="EMBL" id="MFC5175779.1"/>
    </source>
</evidence>
<feature type="transmembrane region" description="Helical" evidence="1">
    <location>
        <begin position="20"/>
        <end position="45"/>
    </location>
</feature>
<feature type="transmembrane region" description="Helical" evidence="1">
    <location>
        <begin position="57"/>
        <end position="80"/>
    </location>
</feature>
<comment type="caution">
    <text evidence="2">The sequence shown here is derived from an EMBL/GenBank/DDBJ whole genome shotgun (WGS) entry which is preliminary data.</text>
</comment>
<organism evidence="2 3">
    <name type="scientific">Nocardioides taihuensis</name>
    <dbReference type="NCBI Taxonomy" id="1835606"/>
    <lineage>
        <taxon>Bacteria</taxon>
        <taxon>Bacillati</taxon>
        <taxon>Actinomycetota</taxon>
        <taxon>Actinomycetes</taxon>
        <taxon>Propionibacteriales</taxon>
        <taxon>Nocardioidaceae</taxon>
        <taxon>Nocardioides</taxon>
    </lineage>
</organism>
<keyword evidence="1" id="KW-0472">Membrane</keyword>
<evidence type="ECO:0000256" key="1">
    <source>
        <dbReference type="SAM" id="Phobius"/>
    </source>
</evidence>
<dbReference type="Proteomes" id="UP001596087">
    <property type="component" value="Unassembled WGS sequence"/>
</dbReference>
<dbReference type="EMBL" id="JBHSKD010000004">
    <property type="protein sequence ID" value="MFC5175779.1"/>
    <property type="molecule type" value="Genomic_DNA"/>
</dbReference>
<feature type="transmembrane region" description="Helical" evidence="1">
    <location>
        <begin position="100"/>
        <end position="124"/>
    </location>
</feature>
<gene>
    <name evidence="2" type="ORF">ACFPGP_03785</name>
</gene>
<name>A0ABW0BER0_9ACTN</name>
<proteinExistence type="predicted"/>
<evidence type="ECO:0000313" key="3">
    <source>
        <dbReference type="Proteomes" id="UP001596087"/>
    </source>
</evidence>
<protein>
    <submittedName>
        <fullName evidence="2">Uncharacterized protein</fullName>
    </submittedName>
</protein>